<keyword evidence="1" id="KW-1133">Transmembrane helix</keyword>
<feature type="transmembrane region" description="Helical" evidence="1">
    <location>
        <begin position="34"/>
        <end position="55"/>
    </location>
</feature>
<keyword evidence="3" id="KW-1185">Reference proteome</keyword>
<keyword evidence="1" id="KW-0812">Transmembrane</keyword>
<organism evidence="2 3">
    <name type="scientific">Marinomonas rhizomae</name>
    <dbReference type="NCBI Taxonomy" id="491948"/>
    <lineage>
        <taxon>Bacteria</taxon>
        <taxon>Pseudomonadati</taxon>
        <taxon>Pseudomonadota</taxon>
        <taxon>Gammaproteobacteria</taxon>
        <taxon>Oceanospirillales</taxon>
        <taxon>Oceanospirillaceae</taxon>
        <taxon>Marinomonas</taxon>
    </lineage>
</organism>
<reference evidence="2 3" key="1">
    <citation type="submission" date="2018-06" db="EMBL/GenBank/DDBJ databases">
        <title>Genomic Encyclopedia of Type Strains, Phase III (KMG-III): the genomes of soil and plant-associated and newly described type strains.</title>
        <authorList>
            <person name="Whitman W."/>
        </authorList>
    </citation>
    <scope>NUCLEOTIDE SEQUENCE [LARGE SCALE GENOMIC DNA]</scope>
    <source>
        <strain evidence="2 3">CECT 7377</strain>
    </source>
</reference>
<proteinExistence type="predicted"/>
<accession>A0A366J116</accession>
<keyword evidence="1" id="KW-0472">Membrane</keyword>
<name>A0A366J116_9GAMM</name>
<dbReference type="EMBL" id="QNSE01000013">
    <property type="protein sequence ID" value="RBP79628.1"/>
    <property type="molecule type" value="Genomic_DNA"/>
</dbReference>
<evidence type="ECO:0000313" key="3">
    <source>
        <dbReference type="Proteomes" id="UP000252792"/>
    </source>
</evidence>
<dbReference type="Proteomes" id="UP000252792">
    <property type="component" value="Unassembled WGS sequence"/>
</dbReference>
<protein>
    <submittedName>
        <fullName evidence="2">Uncharacterized protein</fullName>
    </submittedName>
</protein>
<evidence type="ECO:0000256" key="1">
    <source>
        <dbReference type="SAM" id="Phobius"/>
    </source>
</evidence>
<feature type="transmembrane region" description="Helical" evidence="1">
    <location>
        <begin position="7"/>
        <end position="28"/>
    </location>
</feature>
<sequence length="65" mass="7664">MTKLYPLIDSLIRIMLTIAFFYIFKHFLNVENDLLLAFISVLCGFVTFRILIFAFNKMITKKSPE</sequence>
<comment type="caution">
    <text evidence="2">The sequence shown here is derived from an EMBL/GenBank/DDBJ whole genome shotgun (WGS) entry which is preliminary data.</text>
</comment>
<evidence type="ECO:0000313" key="2">
    <source>
        <dbReference type="EMBL" id="RBP79628.1"/>
    </source>
</evidence>
<gene>
    <name evidence="2" type="ORF">DFP80_11384</name>
</gene>
<dbReference type="AlphaFoldDB" id="A0A366J116"/>